<comment type="caution">
    <text evidence="2">The sequence shown here is derived from an EMBL/GenBank/DDBJ whole genome shotgun (WGS) entry which is preliminary data.</text>
</comment>
<accession>A0AAF1K1Z1</accession>
<protein>
    <submittedName>
        <fullName evidence="2">Amidohydrolase family protein</fullName>
    </submittedName>
</protein>
<dbReference type="SUPFAM" id="SSF51338">
    <property type="entry name" value="Composite domain of metallo-dependent hydrolases"/>
    <property type="match status" value="1"/>
</dbReference>
<sequence length="572" mass="62625">MHDTVIRGGTIVDGTGAPAYVGDVAIDNGVITSVGGEAGPAKRDVDATGKLVTPGWVDVHTHYDGQATWDPVLAPSSWHGATTILFGNCGVGFAPVQAPHRQALIDLMEGVEDIPGITLSEGLKWDWTSFPEYLDALEKLPRTIDIAAQLAHHPLRVFVMGERAINREMATGEDVAEMARLAEEAMRAGAFGFTTSRTDQHKTLAGDLVPGRYAEHEELIAIGDALGRAGHGTFGMLSDFEDEAAEFTWLNRIAEKNGLPMWFLLTDRSYDPDRWRRLMDGVRASRARGLPMSAQVAGRPVGLILGLTTSLNPFALRESFADLAKLSPAAQLERLRDPALKRAILAEEASPRLLEVLPPLSRQIATRWDRMYLLGDPPDYEPAPERSIAAMAEKAGMSAEEFCYDYLVGGDGSRMLYFPVTNYVHGDLDVVHEMITDPNTVLGLSDGGAHCGVICDASLNTFMITHWVRDRSRGERLPLEFVIKRQTSETADFFGFKDRGRLAAGMKADINVINYEALRMHHPEMIYDLPAGGRRLVQRVEGYDMTMVSGVPVFEHGVETGARPGKLVRAGH</sequence>
<dbReference type="PANTHER" id="PTHR11647">
    <property type="entry name" value="HYDRANTOINASE/DIHYDROPYRIMIDINASE FAMILY MEMBER"/>
    <property type="match status" value="1"/>
</dbReference>
<dbReference type="CDD" id="cd01297">
    <property type="entry name" value="D-aminoacylase"/>
    <property type="match status" value="1"/>
</dbReference>
<feature type="domain" description="Amidohydrolase 3" evidence="1">
    <location>
        <begin position="45"/>
        <end position="554"/>
    </location>
</feature>
<dbReference type="Pfam" id="PF07969">
    <property type="entry name" value="Amidohydro_3"/>
    <property type="match status" value="1"/>
</dbReference>
<evidence type="ECO:0000313" key="3">
    <source>
        <dbReference type="Proteomes" id="UP001196068"/>
    </source>
</evidence>
<dbReference type="RefSeq" id="WP_211873931.1">
    <property type="nucleotide sequence ID" value="NZ_JAAEDH010000007.1"/>
</dbReference>
<dbReference type="EMBL" id="JAAEDH010000007">
    <property type="protein sequence ID" value="MBR0655101.1"/>
    <property type="molecule type" value="Genomic_DNA"/>
</dbReference>
<dbReference type="Gene3D" id="3.20.20.140">
    <property type="entry name" value="Metal-dependent hydrolases"/>
    <property type="match status" value="1"/>
</dbReference>
<dbReference type="PANTHER" id="PTHR11647:SF1">
    <property type="entry name" value="COLLAPSIN RESPONSE MEDIATOR PROTEIN"/>
    <property type="match status" value="1"/>
</dbReference>
<organism evidence="2 3">
    <name type="scientific">Plastoroseomonas arctica</name>
    <dbReference type="NCBI Taxonomy" id="1509237"/>
    <lineage>
        <taxon>Bacteria</taxon>
        <taxon>Pseudomonadati</taxon>
        <taxon>Pseudomonadota</taxon>
        <taxon>Alphaproteobacteria</taxon>
        <taxon>Acetobacterales</taxon>
        <taxon>Acetobacteraceae</taxon>
        <taxon>Plastoroseomonas</taxon>
    </lineage>
</organism>
<dbReference type="GO" id="GO:0005829">
    <property type="term" value="C:cytosol"/>
    <property type="evidence" value="ECO:0007669"/>
    <property type="project" value="TreeGrafter"/>
</dbReference>
<gene>
    <name evidence="2" type="ORF">GXW79_08410</name>
</gene>
<dbReference type="InterPro" id="IPR011059">
    <property type="entry name" value="Metal-dep_hydrolase_composite"/>
</dbReference>
<dbReference type="InterPro" id="IPR032466">
    <property type="entry name" value="Metal_Hydrolase"/>
</dbReference>
<reference evidence="2" key="1">
    <citation type="submission" date="2020-01" db="EMBL/GenBank/DDBJ databases">
        <authorList>
            <person name="Rat A."/>
        </authorList>
    </citation>
    <scope>NUCLEOTIDE SEQUENCE</scope>
    <source>
        <strain evidence="2">LMG 28251</strain>
    </source>
</reference>
<evidence type="ECO:0000259" key="1">
    <source>
        <dbReference type="Pfam" id="PF07969"/>
    </source>
</evidence>
<dbReference type="InterPro" id="IPR013108">
    <property type="entry name" value="Amidohydro_3"/>
</dbReference>
<reference evidence="2" key="2">
    <citation type="journal article" date="2021" name="Syst. Appl. Microbiol.">
        <title>Roseomonas hellenica sp. nov., isolated from roots of wild-growing Alkanna tinctoria.</title>
        <authorList>
            <person name="Rat A."/>
            <person name="Naranjo H.D."/>
            <person name="Lebbe L."/>
            <person name="Cnockaert M."/>
            <person name="Krigas N."/>
            <person name="Grigoriadou K."/>
            <person name="Maloupa E."/>
            <person name="Willems A."/>
        </authorList>
    </citation>
    <scope>NUCLEOTIDE SEQUENCE</scope>
    <source>
        <strain evidence="2">LMG 28251</strain>
    </source>
</reference>
<evidence type="ECO:0000313" key="2">
    <source>
        <dbReference type="EMBL" id="MBR0655101.1"/>
    </source>
</evidence>
<keyword evidence="3" id="KW-1185">Reference proteome</keyword>
<proteinExistence type="predicted"/>
<name>A0AAF1K1Z1_9PROT</name>
<dbReference type="GO" id="GO:0016812">
    <property type="term" value="F:hydrolase activity, acting on carbon-nitrogen (but not peptide) bonds, in cyclic amides"/>
    <property type="evidence" value="ECO:0007669"/>
    <property type="project" value="TreeGrafter"/>
</dbReference>
<dbReference type="SUPFAM" id="SSF51556">
    <property type="entry name" value="Metallo-dependent hydrolases"/>
    <property type="match status" value="1"/>
</dbReference>
<dbReference type="AlphaFoldDB" id="A0AAF1K1Z1"/>
<dbReference type="InterPro" id="IPR050378">
    <property type="entry name" value="Metallo-dep_Hydrolases_sf"/>
</dbReference>
<dbReference type="Proteomes" id="UP001196068">
    <property type="component" value="Unassembled WGS sequence"/>
</dbReference>